<protein>
    <submittedName>
        <fullName evidence="1">Uncharacterized protein</fullName>
    </submittedName>
</protein>
<accession>A0A565B2Q8</accession>
<dbReference type="EMBL" id="CABITT030000002">
    <property type="protein sequence ID" value="VVA95045.1"/>
    <property type="molecule type" value="Genomic_DNA"/>
</dbReference>
<gene>
    <name evidence="1" type="ORF">ANE_LOCUS5490</name>
</gene>
<dbReference type="AlphaFoldDB" id="A0A565B2Q8"/>
<comment type="caution">
    <text evidence="1">The sequence shown here is derived from an EMBL/GenBank/DDBJ whole genome shotgun (WGS) entry which is preliminary data.</text>
</comment>
<name>A0A565B2Q8_9BRAS</name>
<evidence type="ECO:0000313" key="2">
    <source>
        <dbReference type="Proteomes" id="UP000489600"/>
    </source>
</evidence>
<reference evidence="1" key="1">
    <citation type="submission" date="2019-07" db="EMBL/GenBank/DDBJ databases">
        <authorList>
            <person name="Dittberner H."/>
        </authorList>
    </citation>
    <scope>NUCLEOTIDE SEQUENCE [LARGE SCALE GENOMIC DNA]</scope>
</reference>
<proteinExistence type="predicted"/>
<dbReference type="Proteomes" id="UP000489600">
    <property type="component" value="Unassembled WGS sequence"/>
</dbReference>
<sequence>MARPKCSLVAKNFPLSSSSRTTRLYLEVEAHNHDDDPDTPTKDNFSVTDVAFPFTSFTVTLLLPCIPRITESSK</sequence>
<keyword evidence="2" id="KW-1185">Reference proteome</keyword>
<organism evidence="1 2">
    <name type="scientific">Arabis nemorensis</name>
    <dbReference type="NCBI Taxonomy" id="586526"/>
    <lineage>
        <taxon>Eukaryota</taxon>
        <taxon>Viridiplantae</taxon>
        <taxon>Streptophyta</taxon>
        <taxon>Embryophyta</taxon>
        <taxon>Tracheophyta</taxon>
        <taxon>Spermatophyta</taxon>
        <taxon>Magnoliopsida</taxon>
        <taxon>eudicotyledons</taxon>
        <taxon>Gunneridae</taxon>
        <taxon>Pentapetalae</taxon>
        <taxon>rosids</taxon>
        <taxon>malvids</taxon>
        <taxon>Brassicales</taxon>
        <taxon>Brassicaceae</taxon>
        <taxon>Arabideae</taxon>
        <taxon>Arabis</taxon>
    </lineage>
</organism>
<evidence type="ECO:0000313" key="1">
    <source>
        <dbReference type="EMBL" id="VVA95045.1"/>
    </source>
</evidence>